<protein>
    <submittedName>
        <fullName evidence="1">Uncharacterized protein</fullName>
    </submittedName>
</protein>
<reference evidence="1 2" key="1">
    <citation type="submission" date="2017-06" db="EMBL/GenBank/DDBJ databases">
        <title>Genome sequencing of cyanobaciteial culture collection at National Institute for Environmental Studies (NIES).</title>
        <authorList>
            <person name="Hirose Y."/>
            <person name="Shimura Y."/>
            <person name="Fujisawa T."/>
            <person name="Nakamura Y."/>
            <person name="Kawachi M."/>
        </authorList>
    </citation>
    <scope>NUCLEOTIDE SEQUENCE [LARGE SCALE GENOMIC DNA]</scope>
    <source>
        <strain evidence="1 2">NIES-23</strain>
    </source>
</reference>
<dbReference type="Proteomes" id="UP000217507">
    <property type="component" value="Chromosome"/>
</dbReference>
<evidence type="ECO:0000313" key="2">
    <source>
        <dbReference type="Proteomes" id="UP000217507"/>
    </source>
</evidence>
<dbReference type="EMBL" id="AP018216">
    <property type="protein sequence ID" value="BAY69321.1"/>
    <property type="molecule type" value="Genomic_DNA"/>
</dbReference>
<dbReference type="AlphaFoldDB" id="A0A1Z4KK22"/>
<accession>A0A1Z4KK22</accession>
<organism evidence="1 2">
    <name type="scientific">Trichormus variabilis NIES-23</name>
    <dbReference type="NCBI Taxonomy" id="1973479"/>
    <lineage>
        <taxon>Bacteria</taxon>
        <taxon>Bacillati</taxon>
        <taxon>Cyanobacteriota</taxon>
        <taxon>Cyanophyceae</taxon>
        <taxon>Nostocales</taxon>
        <taxon>Nostocaceae</taxon>
        <taxon>Trichormus</taxon>
    </lineage>
</organism>
<gene>
    <name evidence="1" type="ORF">NIES23_21150</name>
</gene>
<name>A0A1Z4KK22_ANAVA</name>
<proteinExistence type="predicted"/>
<sequence>MQLLTEAINQNWQAEKIQSWVEKNTKEFFTFHPETKLKLLRSLNQKQIWQAFELLLELPQFMAVDLDKRLVLILQSFPHLRSWERNGLWEVSFRRRIKEHTHVSMVAPEIELVIPG</sequence>
<evidence type="ECO:0000313" key="1">
    <source>
        <dbReference type="EMBL" id="BAY69321.1"/>
    </source>
</evidence>